<comment type="caution">
    <text evidence="1">The sequence shown here is derived from an EMBL/GenBank/DDBJ whole genome shotgun (WGS) entry which is preliminary data.</text>
</comment>
<keyword evidence="2" id="KW-1185">Reference proteome</keyword>
<reference evidence="1" key="2">
    <citation type="journal article" date="2020" name="Nat. Commun.">
        <title>Large-scale genome sequencing of mycorrhizal fungi provides insights into the early evolution of symbiotic traits.</title>
        <authorList>
            <person name="Miyauchi S."/>
            <person name="Kiss E."/>
            <person name="Kuo A."/>
            <person name="Drula E."/>
            <person name="Kohler A."/>
            <person name="Sanchez-Garcia M."/>
            <person name="Morin E."/>
            <person name="Andreopoulos B."/>
            <person name="Barry K.W."/>
            <person name="Bonito G."/>
            <person name="Buee M."/>
            <person name="Carver A."/>
            <person name="Chen C."/>
            <person name="Cichocki N."/>
            <person name="Clum A."/>
            <person name="Culley D."/>
            <person name="Crous P.W."/>
            <person name="Fauchery L."/>
            <person name="Girlanda M."/>
            <person name="Hayes R.D."/>
            <person name="Keri Z."/>
            <person name="LaButti K."/>
            <person name="Lipzen A."/>
            <person name="Lombard V."/>
            <person name="Magnuson J."/>
            <person name="Maillard F."/>
            <person name="Murat C."/>
            <person name="Nolan M."/>
            <person name="Ohm R.A."/>
            <person name="Pangilinan J."/>
            <person name="Pereira M.F."/>
            <person name="Perotto S."/>
            <person name="Peter M."/>
            <person name="Pfister S."/>
            <person name="Riley R."/>
            <person name="Sitrit Y."/>
            <person name="Stielow J.B."/>
            <person name="Szollosi G."/>
            <person name="Zifcakova L."/>
            <person name="Stursova M."/>
            <person name="Spatafora J.W."/>
            <person name="Tedersoo L."/>
            <person name="Vaario L.M."/>
            <person name="Yamada A."/>
            <person name="Yan M."/>
            <person name="Wang P."/>
            <person name="Xu J."/>
            <person name="Bruns T."/>
            <person name="Baldrian P."/>
            <person name="Vilgalys R."/>
            <person name="Dunand C."/>
            <person name="Henrissat B."/>
            <person name="Grigoriev I.V."/>
            <person name="Hibbett D."/>
            <person name="Nagy L.G."/>
            <person name="Martin F.M."/>
        </authorList>
    </citation>
    <scope>NUCLEOTIDE SEQUENCE</scope>
    <source>
        <strain evidence="1">P2</strain>
    </source>
</reference>
<dbReference type="EMBL" id="MU117985">
    <property type="protein sequence ID" value="KAF9650403.1"/>
    <property type="molecule type" value="Genomic_DNA"/>
</dbReference>
<accession>A0ACB6ZLS4</accession>
<reference evidence="1" key="1">
    <citation type="submission" date="2019-10" db="EMBL/GenBank/DDBJ databases">
        <authorList>
            <consortium name="DOE Joint Genome Institute"/>
            <person name="Kuo A."/>
            <person name="Miyauchi S."/>
            <person name="Kiss E."/>
            <person name="Drula E."/>
            <person name="Kohler A."/>
            <person name="Sanchez-Garcia M."/>
            <person name="Andreopoulos B."/>
            <person name="Barry K.W."/>
            <person name="Bonito G."/>
            <person name="Buee M."/>
            <person name="Carver A."/>
            <person name="Chen C."/>
            <person name="Cichocki N."/>
            <person name="Clum A."/>
            <person name="Culley D."/>
            <person name="Crous P.W."/>
            <person name="Fauchery L."/>
            <person name="Girlanda M."/>
            <person name="Hayes R."/>
            <person name="Keri Z."/>
            <person name="Labutti K."/>
            <person name="Lipzen A."/>
            <person name="Lombard V."/>
            <person name="Magnuson J."/>
            <person name="Maillard F."/>
            <person name="Morin E."/>
            <person name="Murat C."/>
            <person name="Nolan M."/>
            <person name="Ohm R."/>
            <person name="Pangilinan J."/>
            <person name="Pereira M."/>
            <person name="Perotto S."/>
            <person name="Peter M."/>
            <person name="Riley R."/>
            <person name="Sitrit Y."/>
            <person name="Stielow B."/>
            <person name="Szollosi G."/>
            <person name="Zifcakova L."/>
            <person name="Stursova M."/>
            <person name="Spatafora J.W."/>
            <person name="Tedersoo L."/>
            <person name="Vaario L.-M."/>
            <person name="Yamada A."/>
            <person name="Yan M."/>
            <person name="Wang P."/>
            <person name="Xu J."/>
            <person name="Bruns T."/>
            <person name="Baldrian P."/>
            <person name="Vilgalys R."/>
            <person name="Henrissat B."/>
            <person name="Grigoriev I.V."/>
            <person name="Hibbett D."/>
            <person name="Nagy L.G."/>
            <person name="Martin F.M."/>
        </authorList>
    </citation>
    <scope>NUCLEOTIDE SEQUENCE</scope>
    <source>
        <strain evidence="1">P2</strain>
    </source>
</reference>
<protein>
    <submittedName>
        <fullName evidence="1">Uncharacterized protein</fullName>
    </submittedName>
</protein>
<gene>
    <name evidence="1" type="ORF">BDM02DRAFT_3141062</name>
</gene>
<sequence length="1028" mass="117064">MAPFSKPETVLKQAEGLVSVGQTHAALQSLTEMFLSKRFRSTPLVSLEPIMLRFVELCVEMRKGRVAKEGLMQYKNIAQNSSVASIEVVVNRFIQLSDAKVQEAQEKAVKAVALTDVDDLEAMETPESILLGAVSGDQNKDRTDRALVTPWLKFLWESYRTVLETLKNNARLEQIAQQAFKFCLKHQRKVEFRRLCETLRLHLANVAKYASQPHAINLSDADTLQHHLDTRFAQLNASVELELWQEAFRSVEDVHNLLTMFKKTPKPSMMANYYEKLTKIFLMSGNALYHAAAWSRYYAVVTSMGTKSEAETARLAGQVLVSALAVPVGVQVDEGAVVEDGKGKNNRLSSLLRLTRVPTRSGLLRDALLRNVHKISPETVKILYEVLEVTFDPLTLCASVAPLLRTLADDAAYSQYLPLLQRALLSRLLSQLSQVYSTIKVSNLMELLQPLKESGIPDVGTYDAENVEAYIMGCARRDELSVHVDHSAGTITFVDDPFVSTDDPSSSTSRMHEIPVQPSTADLVRTRLSSLALCLHNSLSVIRPEREEPSEEEQRVKFSQLAATANTEREELRNRRALVARRRELLTELSQKKEKEEISRRAELARKQKEEEERRLIGERRRREVENAKKEIENIKTEEAKKLAQSLKEKGNIKVDINALGDVSTDTLMRMHVEQLEKDKRELAERMRVIGKWLDHVERAYRKEERPLLAKDYEAQQENDRLTFEALQKSRIESSKQQHHLNLETKARLSRMLGDSKKTKNEILERRGQEYTEKQTEASEKLREAKAKRTAAARKDREEERLRKEAEEQNRREREEEEARREAEHLAEAERLHLAKEAEEAAAEASRKEEEERHAALLEQRRKEREESDKKAALQRQREEEAERRRAERNAAAKSQPPSTSSTPWRRSTPQGTTPSTPPRSESPAPATAKYRPGVYSVARAQQQQTQPPERTSSPAPTRTEDTWQRRGPLKSEDPAPKQTWRSKAVEERKAAEEPSNPPTPQTDADGFQTVEKKGVWRPSRGRGGPRA</sequence>
<dbReference type="Proteomes" id="UP000886501">
    <property type="component" value="Unassembled WGS sequence"/>
</dbReference>
<proteinExistence type="predicted"/>
<evidence type="ECO:0000313" key="2">
    <source>
        <dbReference type="Proteomes" id="UP000886501"/>
    </source>
</evidence>
<organism evidence="1 2">
    <name type="scientific">Thelephora ganbajun</name>
    <name type="common">Ganba fungus</name>
    <dbReference type="NCBI Taxonomy" id="370292"/>
    <lineage>
        <taxon>Eukaryota</taxon>
        <taxon>Fungi</taxon>
        <taxon>Dikarya</taxon>
        <taxon>Basidiomycota</taxon>
        <taxon>Agaricomycotina</taxon>
        <taxon>Agaricomycetes</taxon>
        <taxon>Thelephorales</taxon>
        <taxon>Thelephoraceae</taxon>
        <taxon>Thelephora</taxon>
    </lineage>
</organism>
<name>A0ACB6ZLS4_THEGA</name>
<evidence type="ECO:0000313" key="1">
    <source>
        <dbReference type="EMBL" id="KAF9650403.1"/>
    </source>
</evidence>